<dbReference type="EC" id="2.3.2.27" evidence="15"/>
<dbReference type="InterPro" id="IPR013083">
    <property type="entry name" value="Znf_RING/FYVE/PHD"/>
</dbReference>
<evidence type="ECO:0000313" key="20">
    <source>
        <dbReference type="Proteomes" id="UP001342314"/>
    </source>
</evidence>
<comment type="caution">
    <text evidence="19">The sequence shown here is derived from an EMBL/GenBank/DDBJ whole genome shotgun (WGS) entry which is preliminary data.</text>
</comment>
<feature type="domain" description="RING-type" evidence="18">
    <location>
        <begin position="837"/>
        <end position="875"/>
    </location>
</feature>
<evidence type="ECO:0000256" key="15">
    <source>
        <dbReference type="RuleBase" id="RU365038"/>
    </source>
</evidence>
<feature type="region of interest" description="Disordered" evidence="17">
    <location>
        <begin position="126"/>
        <end position="147"/>
    </location>
</feature>
<evidence type="ECO:0000256" key="3">
    <source>
        <dbReference type="ARBA" id="ARBA00004906"/>
    </source>
</evidence>
<feature type="region of interest" description="Disordered" evidence="17">
    <location>
        <begin position="247"/>
        <end position="306"/>
    </location>
</feature>
<dbReference type="Pfam" id="PF00097">
    <property type="entry name" value="zf-C3HC4"/>
    <property type="match status" value="1"/>
</dbReference>
<keyword evidence="12 15" id="KW-0539">Nucleus</keyword>
<evidence type="ECO:0000256" key="17">
    <source>
        <dbReference type="SAM" id="MobiDB-lite"/>
    </source>
</evidence>
<comment type="catalytic activity">
    <reaction evidence="1 15">
        <text>S-ubiquitinyl-[E2 ubiquitin-conjugating enzyme]-L-cysteine + [acceptor protein]-L-lysine = [E2 ubiquitin-conjugating enzyme]-L-cysteine + N(6)-ubiquitinyl-[acceptor protein]-L-lysine.</text>
        <dbReference type="EC" id="2.3.2.27"/>
    </reaction>
</comment>
<keyword evidence="9 15" id="KW-0862">Zinc</keyword>
<dbReference type="Gene3D" id="3.30.40.10">
    <property type="entry name" value="Zinc/RING finger domain, C3HC4 (zinc finger)"/>
    <property type="match status" value="1"/>
</dbReference>
<evidence type="ECO:0000256" key="7">
    <source>
        <dbReference type="ARBA" id="ARBA00022771"/>
    </source>
</evidence>
<dbReference type="InterPro" id="IPR001841">
    <property type="entry name" value="Znf_RING"/>
</dbReference>
<evidence type="ECO:0000256" key="16">
    <source>
        <dbReference type="SAM" id="Coils"/>
    </source>
</evidence>
<dbReference type="GO" id="GO:0005634">
    <property type="term" value="C:nucleus"/>
    <property type="evidence" value="ECO:0007669"/>
    <property type="project" value="UniProtKB-SubCell"/>
</dbReference>
<keyword evidence="20" id="KW-1185">Reference proteome</keyword>
<dbReference type="AlphaFoldDB" id="A0AAV5GEN5"/>
<evidence type="ECO:0000256" key="14">
    <source>
        <dbReference type="PROSITE-ProRule" id="PRU00175"/>
    </source>
</evidence>
<evidence type="ECO:0000256" key="1">
    <source>
        <dbReference type="ARBA" id="ARBA00000900"/>
    </source>
</evidence>
<feature type="region of interest" description="Disordered" evidence="17">
    <location>
        <begin position="505"/>
        <end position="524"/>
    </location>
</feature>
<keyword evidence="11 15" id="KW-0175">Coiled coil</keyword>
<evidence type="ECO:0000256" key="2">
    <source>
        <dbReference type="ARBA" id="ARBA00004123"/>
    </source>
</evidence>
<dbReference type="Pfam" id="PF08647">
    <property type="entry name" value="BRE1"/>
    <property type="match status" value="1"/>
</dbReference>
<evidence type="ECO:0000256" key="9">
    <source>
        <dbReference type="ARBA" id="ARBA00022833"/>
    </source>
</evidence>
<name>A0AAV5GEN5_9BASI</name>
<proteinExistence type="inferred from homology"/>
<feature type="region of interest" description="Disordered" evidence="17">
    <location>
        <begin position="1"/>
        <end position="66"/>
    </location>
</feature>
<evidence type="ECO:0000256" key="4">
    <source>
        <dbReference type="ARBA" id="ARBA00005555"/>
    </source>
</evidence>
<organism evidence="19 20">
    <name type="scientific">Rhodotorula paludigena</name>
    <dbReference type="NCBI Taxonomy" id="86838"/>
    <lineage>
        <taxon>Eukaryota</taxon>
        <taxon>Fungi</taxon>
        <taxon>Dikarya</taxon>
        <taxon>Basidiomycota</taxon>
        <taxon>Pucciniomycotina</taxon>
        <taxon>Microbotryomycetes</taxon>
        <taxon>Sporidiobolales</taxon>
        <taxon>Sporidiobolaceae</taxon>
        <taxon>Rhodotorula</taxon>
    </lineage>
</organism>
<reference evidence="19 20" key="1">
    <citation type="submission" date="2021-12" db="EMBL/GenBank/DDBJ databases">
        <title>High titer production of polyol ester of fatty acids by Rhodotorula paludigena BS15 towards product separation-free biomass refinery.</title>
        <authorList>
            <person name="Mano J."/>
            <person name="Ono H."/>
            <person name="Tanaka T."/>
            <person name="Naito K."/>
            <person name="Sushida H."/>
            <person name="Ike M."/>
            <person name="Tokuyasu K."/>
            <person name="Kitaoka M."/>
        </authorList>
    </citation>
    <scope>NUCLEOTIDE SEQUENCE [LARGE SCALE GENOMIC DNA]</scope>
    <source>
        <strain evidence="19 20">BS15</strain>
    </source>
</reference>
<dbReference type="InterPro" id="IPR018957">
    <property type="entry name" value="Znf_C3HC4_RING-type"/>
</dbReference>
<evidence type="ECO:0000256" key="5">
    <source>
        <dbReference type="ARBA" id="ARBA00022679"/>
    </source>
</evidence>
<dbReference type="GO" id="GO:0016567">
    <property type="term" value="P:protein ubiquitination"/>
    <property type="evidence" value="ECO:0007669"/>
    <property type="project" value="UniProtKB-UniRule"/>
</dbReference>
<keyword evidence="5 15" id="KW-0808">Transferase</keyword>
<evidence type="ECO:0000256" key="12">
    <source>
        <dbReference type="ARBA" id="ARBA00023242"/>
    </source>
</evidence>
<dbReference type="SUPFAM" id="SSF57850">
    <property type="entry name" value="RING/U-box"/>
    <property type="match status" value="1"/>
</dbReference>
<evidence type="ECO:0000259" key="18">
    <source>
        <dbReference type="PROSITE" id="PS50089"/>
    </source>
</evidence>
<evidence type="ECO:0000256" key="13">
    <source>
        <dbReference type="ARBA" id="ARBA00059679"/>
    </source>
</evidence>
<dbReference type="InterPro" id="IPR017907">
    <property type="entry name" value="Znf_RING_CS"/>
</dbReference>
<feature type="compositionally biased region" description="Low complexity" evidence="17">
    <location>
        <begin position="1"/>
        <end position="17"/>
    </location>
</feature>
<feature type="compositionally biased region" description="Basic and acidic residues" evidence="17">
    <location>
        <begin position="38"/>
        <end position="66"/>
    </location>
</feature>
<evidence type="ECO:0000256" key="10">
    <source>
        <dbReference type="ARBA" id="ARBA00022853"/>
    </source>
</evidence>
<feature type="compositionally biased region" description="Acidic residues" evidence="17">
    <location>
        <begin position="511"/>
        <end position="524"/>
    </location>
</feature>
<dbReference type="EMBL" id="BQKY01000008">
    <property type="protein sequence ID" value="GJN91021.1"/>
    <property type="molecule type" value="Genomic_DNA"/>
</dbReference>
<accession>A0AAV5GEN5</accession>
<evidence type="ECO:0000256" key="6">
    <source>
        <dbReference type="ARBA" id="ARBA00022723"/>
    </source>
</evidence>
<dbReference type="PANTHER" id="PTHR23163">
    <property type="entry name" value="RING FINGER PROTEIN-RELATED"/>
    <property type="match status" value="1"/>
</dbReference>
<evidence type="ECO:0000313" key="19">
    <source>
        <dbReference type="EMBL" id="GJN91021.1"/>
    </source>
</evidence>
<dbReference type="PANTHER" id="PTHR23163:SF0">
    <property type="entry name" value="E3 UBIQUITIN-PROTEIN LIGASE BRE1"/>
    <property type="match status" value="1"/>
</dbReference>
<dbReference type="GO" id="GO:0008270">
    <property type="term" value="F:zinc ion binding"/>
    <property type="evidence" value="ECO:0007669"/>
    <property type="project" value="UniProtKB-KW"/>
</dbReference>
<evidence type="ECO:0000256" key="8">
    <source>
        <dbReference type="ARBA" id="ARBA00022786"/>
    </source>
</evidence>
<dbReference type="PROSITE" id="PS00518">
    <property type="entry name" value="ZF_RING_1"/>
    <property type="match status" value="1"/>
</dbReference>
<feature type="coiled-coil region" evidence="16">
    <location>
        <begin position="566"/>
        <end position="678"/>
    </location>
</feature>
<protein>
    <recommendedName>
        <fullName evidence="15">E3 ubiquitin protein ligase</fullName>
        <ecNumber evidence="15">2.3.2.27</ecNumber>
    </recommendedName>
</protein>
<dbReference type="Gene3D" id="1.20.5.1700">
    <property type="match status" value="1"/>
</dbReference>
<comment type="subcellular location">
    <subcellularLocation>
        <location evidence="2 15">Nucleus</location>
    </subcellularLocation>
</comment>
<feature type="coiled-coil region" evidence="16">
    <location>
        <begin position="315"/>
        <end position="349"/>
    </location>
</feature>
<dbReference type="GO" id="GO:0006325">
    <property type="term" value="P:chromatin organization"/>
    <property type="evidence" value="ECO:0007669"/>
    <property type="project" value="UniProtKB-KW"/>
</dbReference>
<dbReference type="Proteomes" id="UP001342314">
    <property type="component" value="Unassembled WGS sequence"/>
</dbReference>
<feature type="coiled-coil region" evidence="16">
    <location>
        <begin position="721"/>
        <end position="811"/>
    </location>
</feature>
<comment type="function">
    <text evidence="13">E3 ubiquitin-protein ligase that mediates monoubiquitination of histone H2B to form H2BK123ub1. H2BK123ub1 gives a specific tag for epigenetic transcriptional activation and is also a prerequisite for H3K4me and H3K79me formation.</text>
</comment>
<dbReference type="GO" id="GO:0033503">
    <property type="term" value="C:HULC complex"/>
    <property type="evidence" value="ECO:0007669"/>
    <property type="project" value="TreeGrafter"/>
</dbReference>
<gene>
    <name evidence="19" type="ORF">Rhopal_004035-T1</name>
</gene>
<comment type="similarity">
    <text evidence="4 15">Belongs to the BRE1 family.</text>
</comment>
<dbReference type="PROSITE" id="PS50089">
    <property type="entry name" value="ZF_RING_2"/>
    <property type="match status" value="1"/>
</dbReference>
<keyword evidence="10 15" id="KW-0156">Chromatin regulator</keyword>
<dbReference type="Pfam" id="PF26095">
    <property type="entry name" value="CC_Bre1"/>
    <property type="match status" value="1"/>
</dbReference>
<comment type="pathway">
    <text evidence="3 15">Protein modification; protein ubiquitination.</text>
</comment>
<keyword evidence="6 15" id="KW-0479">Metal-binding</keyword>
<evidence type="ECO:0000256" key="11">
    <source>
        <dbReference type="ARBA" id="ARBA00023054"/>
    </source>
</evidence>
<dbReference type="GO" id="GO:0061630">
    <property type="term" value="F:ubiquitin protein ligase activity"/>
    <property type="evidence" value="ECO:0007669"/>
    <property type="project" value="UniProtKB-EC"/>
</dbReference>
<dbReference type="CDD" id="cd16499">
    <property type="entry name" value="RING-HC_Bre1-like"/>
    <property type="match status" value="1"/>
</dbReference>
<dbReference type="InterPro" id="IPR058643">
    <property type="entry name" value="BRE1-like_CC"/>
</dbReference>
<keyword evidence="7 14" id="KW-0863">Zinc-finger</keyword>
<dbReference type="InterPro" id="IPR013956">
    <property type="entry name" value="E3_ubiquit_lig_Bre1"/>
</dbReference>
<feature type="compositionally biased region" description="Low complexity" evidence="17">
    <location>
        <begin position="126"/>
        <end position="144"/>
    </location>
</feature>
<keyword evidence="8 15" id="KW-0833">Ubl conjugation pathway</keyword>
<sequence length="889" mass="97758">MNGSLPARPASAASSGAGDRKRVTLVEGADSPPNKRARRDDDMPGIKVEQQADEHEHDDVPEEDRKLEAFRKEAIYREMLAYKRQLSRATAEAASLRSQRTAYEVRVSRVELAWQALVSEAELILPSTSSSAPASSERAASPLLTSAELGDDDELDELLRHRSAATKALLERLQSLHPTSSTASPDLEAQCRTLLLESQHSREALRLLRAEHAATLSSLEQAHQALVRAERKFDRYQSQTVAALEGRLAPASKQDAGKQGSATPQNAAAGAQSPAGRSPLPSNGVKRQGSSAGDTGGGEPPGLVGLPDEAARAEVDELRATALRRSEELDDMRRERATLKLEIDTLRGKLVNIPEDEIAESALFRAMQQHVQYLAGEYATLKGDADRAMKEADELREGMEAYRESAVRDASEQATELRTRVAAQESDLSRLRTMRDDSRAEVAELRAKESDKAHALDELRTLANARKARLRAYESELRRVRIGRAAEKGDAEGVELRVREAEAKAEREAAAGDDDEMEEGEVEVGEDDVVADLSARLKKAEGLLLALGEQLKDYAAQTGGMSAPSAQQLIDSETRARADLAEAQQRIVRLEAILGPGGRGDVRELAERLEEKQRELKKAEAQVKGSEAATNMLYGEIDRLSTAWAALDEQNSSKVFNLAALEEKIQRLNAEKAKSDNRYFSTMRQKDSLVSENSVLNKLAEKQQQKIEVAADAQRAISQQLTQAEREISAHQGNVRAWQEQNADLKRKNVELQLRNDAVAAQVSELTNQLAHRVTEYEHSAAARLEAEEKAAKLEQQLQQAQAKATAAASTTVGASDPSEVRELKKYNADLMRMLRCSTCNVRFKSVIINRCGHTFCKECVDTRLANRNRKCMSCAAQFGRDDVSPVYL</sequence>